<reference evidence="17 18" key="1">
    <citation type="submission" date="2014-09" db="EMBL/GenBank/DDBJ databases">
        <title>Vibrio maritimus JCM 19240. (C210) whole genome shotgun sequence.</title>
        <authorList>
            <person name="Sawabe T."/>
            <person name="Meirelles P."/>
            <person name="Nakanishi M."/>
            <person name="Sayaka M."/>
            <person name="Hattori M."/>
            <person name="Ohkuma M."/>
        </authorList>
    </citation>
    <scope>NUCLEOTIDE SEQUENCE [LARGE SCALE GENOMIC DNA]</scope>
    <source>
        <strain evidence="17 18">JCM 19240</strain>
    </source>
</reference>
<evidence type="ECO:0000256" key="15">
    <source>
        <dbReference type="SAM" id="SignalP"/>
    </source>
</evidence>
<evidence type="ECO:0000256" key="1">
    <source>
        <dbReference type="ARBA" id="ARBA00000424"/>
    </source>
</evidence>
<evidence type="ECO:0000256" key="11">
    <source>
        <dbReference type="ARBA" id="ARBA00023049"/>
    </source>
</evidence>
<feature type="signal peptide" evidence="15">
    <location>
        <begin position="1"/>
        <end position="21"/>
    </location>
</feature>
<dbReference type="Proteomes" id="UP000029224">
    <property type="component" value="Unassembled WGS sequence"/>
</dbReference>
<keyword evidence="6" id="KW-0645">Protease</keyword>
<evidence type="ECO:0000256" key="6">
    <source>
        <dbReference type="ARBA" id="ARBA00022670"/>
    </source>
</evidence>
<dbReference type="Gene3D" id="2.60.120.380">
    <property type="match status" value="1"/>
</dbReference>
<dbReference type="InterPro" id="IPR013661">
    <property type="entry name" value="Peptidase_M9_N_dom"/>
</dbReference>
<evidence type="ECO:0000259" key="16">
    <source>
        <dbReference type="Pfam" id="PF08453"/>
    </source>
</evidence>
<comment type="cofactor">
    <cofactor evidence="2">
        <name>Zn(2+)</name>
        <dbReference type="ChEBI" id="CHEBI:29105"/>
    </cofactor>
</comment>
<evidence type="ECO:0000256" key="14">
    <source>
        <dbReference type="SAM" id="MobiDB-lite"/>
    </source>
</evidence>
<evidence type="ECO:0000256" key="5">
    <source>
        <dbReference type="ARBA" id="ARBA00022525"/>
    </source>
</evidence>
<organism evidence="17 18">
    <name type="scientific">Vibrio maritimus</name>
    <dbReference type="NCBI Taxonomy" id="990268"/>
    <lineage>
        <taxon>Bacteria</taxon>
        <taxon>Pseudomonadati</taxon>
        <taxon>Pseudomonadota</taxon>
        <taxon>Gammaproteobacteria</taxon>
        <taxon>Vibrionales</taxon>
        <taxon>Vibrionaceae</taxon>
        <taxon>Vibrio</taxon>
    </lineage>
</organism>
<dbReference type="PRINTS" id="PR00931">
    <property type="entry name" value="MICOLLPTASE"/>
</dbReference>
<dbReference type="Gene3D" id="1.10.390.20">
    <property type="match status" value="1"/>
</dbReference>
<comment type="subcellular location">
    <subcellularLocation>
        <location evidence="3">Secreted</location>
    </subcellularLocation>
</comment>
<name>A0A090TXP4_9VIBR</name>
<accession>A0A090TXP4</accession>
<dbReference type="Gene3D" id="3.40.30.160">
    <property type="entry name" value="Collagenase ColT, N-terminal domain"/>
    <property type="match status" value="1"/>
</dbReference>
<reference evidence="17 18" key="2">
    <citation type="submission" date="2014-09" db="EMBL/GenBank/DDBJ databases">
        <authorList>
            <consortium name="NBRP consortium"/>
            <person name="Sawabe T."/>
            <person name="Meirelles P."/>
            <person name="Nakanishi M."/>
            <person name="Sayaka M."/>
            <person name="Hattori M."/>
            <person name="Ohkuma M."/>
        </authorList>
    </citation>
    <scope>NUCLEOTIDE SEQUENCE [LARGE SCALE GENOMIC DNA]</scope>
    <source>
        <strain evidence="17 18">JCM 19240</strain>
    </source>
</reference>
<evidence type="ECO:0000256" key="12">
    <source>
        <dbReference type="ARBA" id="ARBA00023145"/>
    </source>
</evidence>
<evidence type="ECO:0000256" key="10">
    <source>
        <dbReference type="ARBA" id="ARBA00022833"/>
    </source>
</evidence>
<keyword evidence="9 17" id="KW-0378">Hydrolase</keyword>
<dbReference type="Pfam" id="PF08453">
    <property type="entry name" value="Peptidase_M9_N"/>
    <property type="match status" value="1"/>
</dbReference>
<feature type="chain" id="PRO_5001864081" description="microbial collagenase" evidence="15">
    <location>
        <begin position="22"/>
        <end position="724"/>
    </location>
</feature>
<dbReference type="EC" id="3.4.24.3" evidence="4"/>
<dbReference type="PANTHER" id="PTHR13062:SF9">
    <property type="entry name" value="MICROBIAL COLLAGENASE"/>
    <property type="match status" value="1"/>
</dbReference>
<sequence length="724" mass="80176">MELNKLSLALAASLVSFSALADTAPVPQVIDADHHHAHESDDHHGNLDTGPSQERATTINPQPREMTFSVQAVVDCDVSSFATSNSQTLINELKTQGAGCVNDLFSADSQTQIDAFSSNNMYYVAKHATELAKTYSGTGSAELEALFLYLRAGYYAEFYNDGVSFTSWVTTAVKEAVDTFVANTHFYASNDAHGKVLAEVITIMDSASLQHEYLDVIEQWLTRWNDDYAQHWNMRDAVNGIFTILYRGQWSSAFKTAIAGRESLVRNLAAFAKDRSKLNSSSEFMAVNAGRELARMTQYTNTTIAPVVTSELTALLDQYTMYGNGDAVWLAAADVASYYTDCAEYGICGFETELKSLVLSQNYTCSDTIRILSQDLTLIQQQAACDKMGFEETHFHFELETGNQPVADDYNTQLQVNIFNSSDDYRKYAGPIFGIDTNNGGMYLEGDPSVPGNVPNFIAYEASYANPDHFIWNLEHEYVHYLDGRFDLYGNFSTPTEKVVWWSEGVAEYISKQNDNQAALDTIADGSAFTLQEIFETTYDGFDVDRIYRWGYLAVRFMFERHKEDLAHMLVETRRGDWAAYKGHVNQWAVQYQSEFEQWTQQLVGGVPVPDVCSGNNATGSGRVTAGEAICLSSSAPLWLSVEAVNASSSVVISTGHGSGDLTLRYSNQGWPTGSASDVVSAQLGNGECIVLDKQDNYWGYIQVSGEYSGATLIVELDTTECRR</sequence>
<gene>
    <name evidence="17" type="ORF">JCM19240_489</name>
</gene>
<keyword evidence="11" id="KW-0482">Metalloprotease</keyword>
<dbReference type="EMBL" id="BBMT01000007">
    <property type="protein sequence ID" value="GAL35642.1"/>
    <property type="molecule type" value="Genomic_DNA"/>
</dbReference>
<feature type="compositionally biased region" description="Polar residues" evidence="14">
    <location>
        <begin position="49"/>
        <end position="58"/>
    </location>
</feature>
<dbReference type="GO" id="GO:0005576">
    <property type="term" value="C:extracellular region"/>
    <property type="evidence" value="ECO:0007669"/>
    <property type="project" value="UniProtKB-SubCell"/>
</dbReference>
<evidence type="ECO:0000313" key="18">
    <source>
        <dbReference type="Proteomes" id="UP000029224"/>
    </source>
</evidence>
<keyword evidence="18" id="KW-1185">Reference proteome</keyword>
<dbReference type="InterPro" id="IPR002169">
    <property type="entry name" value="Peptidase_M9A/M9B"/>
</dbReference>
<evidence type="ECO:0000256" key="4">
    <source>
        <dbReference type="ARBA" id="ARBA00012653"/>
    </source>
</evidence>
<keyword evidence="8 15" id="KW-0732">Signal</keyword>
<feature type="active site" evidence="13">
    <location>
        <position position="477"/>
    </location>
</feature>
<keyword evidence="7" id="KW-0479">Metal-binding</keyword>
<dbReference type="GO" id="GO:0006508">
    <property type="term" value="P:proteolysis"/>
    <property type="evidence" value="ECO:0007669"/>
    <property type="project" value="UniProtKB-KW"/>
</dbReference>
<dbReference type="GO" id="GO:0008270">
    <property type="term" value="F:zinc ion binding"/>
    <property type="evidence" value="ECO:0007669"/>
    <property type="project" value="InterPro"/>
</dbReference>
<feature type="compositionally biased region" description="Basic and acidic residues" evidence="14">
    <location>
        <begin position="37"/>
        <end position="46"/>
    </location>
</feature>
<dbReference type="GO" id="GO:0004222">
    <property type="term" value="F:metalloendopeptidase activity"/>
    <property type="evidence" value="ECO:0007669"/>
    <property type="project" value="UniProtKB-EC"/>
</dbReference>
<evidence type="ECO:0000256" key="8">
    <source>
        <dbReference type="ARBA" id="ARBA00022729"/>
    </source>
</evidence>
<keyword evidence="5" id="KW-0964">Secreted</keyword>
<evidence type="ECO:0000256" key="3">
    <source>
        <dbReference type="ARBA" id="ARBA00004613"/>
    </source>
</evidence>
<dbReference type="Pfam" id="PF01752">
    <property type="entry name" value="Peptidase_M9"/>
    <property type="match status" value="1"/>
</dbReference>
<evidence type="ECO:0000256" key="2">
    <source>
        <dbReference type="ARBA" id="ARBA00001947"/>
    </source>
</evidence>
<dbReference type="OrthoDB" id="9802683at2"/>
<evidence type="ECO:0000256" key="9">
    <source>
        <dbReference type="ARBA" id="ARBA00022801"/>
    </source>
</evidence>
<evidence type="ECO:0000256" key="7">
    <source>
        <dbReference type="ARBA" id="ARBA00022723"/>
    </source>
</evidence>
<keyword evidence="10" id="KW-0862">Zinc</keyword>
<feature type="domain" description="Peptidase M9 collagenase N-terminal" evidence="16">
    <location>
        <begin position="76"/>
        <end position="255"/>
    </location>
</feature>
<protein>
    <recommendedName>
        <fullName evidence="4">microbial collagenase</fullName>
        <ecNumber evidence="4">3.4.24.3</ecNumber>
    </recommendedName>
</protein>
<dbReference type="AlphaFoldDB" id="A0A090TXP4"/>
<evidence type="ECO:0000256" key="13">
    <source>
        <dbReference type="PIRSR" id="PIRSR602169-1"/>
    </source>
</evidence>
<evidence type="ECO:0000313" key="17">
    <source>
        <dbReference type="EMBL" id="GAL35642.1"/>
    </source>
</evidence>
<keyword evidence="12" id="KW-0865">Zymogen</keyword>
<proteinExistence type="predicted"/>
<comment type="catalytic activity">
    <reaction evidence="1">
        <text>Digestion of native collagen in the triple helical region at Xaa-|-Gly bonds. With synthetic peptides, a preference is shown for Gly at P3 and P1', Pro and Ala at P2 and P2', and hydroxyproline, Ala or Arg at P3'.</text>
        <dbReference type="EC" id="3.4.24.3"/>
    </reaction>
</comment>
<feature type="region of interest" description="Disordered" evidence="14">
    <location>
        <begin position="37"/>
        <end position="58"/>
    </location>
</feature>
<comment type="caution">
    <text evidence="17">The sequence shown here is derived from an EMBL/GenBank/DDBJ whole genome shotgun (WGS) entry which is preliminary data.</text>
</comment>
<dbReference type="PANTHER" id="PTHR13062">
    <property type="entry name" value="COLLAGENASE"/>
    <property type="match status" value="1"/>
</dbReference>